<name>A0A2S8GL08_9BACT</name>
<evidence type="ECO:0000313" key="2">
    <source>
        <dbReference type="Proteomes" id="UP000237819"/>
    </source>
</evidence>
<accession>A0A2S8GL08</accession>
<reference evidence="1 2" key="1">
    <citation type="submission" date="2018-02" db="EMBL/GenBank/DDBJ databases">
        <title>Comparative genomes isolates from brazilian mangrove.</title>
        <authorList>
            <person name="Araujo J.E."/>
            <person name="Taketani R.G."/>
            <person name="Silva M.C.P."/>
            <person name="Loureco M.V."/>
            <person name="Andreote F.D."/>
        </authorList>
    </citation>
    <scope>NUCLEOTIDE SEQUENCE [LARGE SCALE GENOMIC DNA]</scope>
    <source>
        <strain evidence="1 2">Nap-Phe MGV</strain>
    </source>
</reference>
<dbReference type="OrthoDB" id="3685057at2"/>
<dbReference type="EMBL" id="PUHZ01000016">
    <property type="protein sequence ID" value="PQO45128.1"/>
    <property type="molecule type" value="Genomic_DNA"/>
</dbReference>
<sequence>MTAQTNDRIRYLDKDYVLAGINGAGLFEPQQIGLEVVSMSTACWRGFVCEYALHDEALILARLTVGLTAADLELAEQGLGPVHFDKVPTGNEFSYQDPKTGETKTFWHDWSYDDLCHPILYAGGLLIAADFIQDLYVHMGFHPAYKYREVHELIFDQGRLQSATDRSAQMAEFREMLADVPLSPQDPDNRQEIHNWVEQAFRRNYKL</sequence>
<evidence type="ECO:0000313" key="1">
    <source>
        <dbReference type="EMBL" id="PQO45128.1"/>
    </source>
</evidence>
<comment type="caution">
    <text evidence="1">The sequence shown here is derived from an EMBL/GenBank/DDBJ whole genome shotgun (WGS) entry which is preliminary data.</text>
</comment>
<protein>
    <submittedName>
        <fullName evidence="1">Uncharacterized protein</fullName>
    </submittedName>
</protein>
<gene>
    <name evidence="1" type="ORF">C5Y93_16480</name>
</gene>
<organism evidence="1 2">
    <name type="scientific">Blastopirellula marina</name>
    <dbReference type="NCBI Taxonomy" id="124"/>
    <lineage>
        <taxon>Bacteria</taxon>
        <taxon>Pseudomonadati</taxon>
        <taxon>Planctomycetota</taxon>
        <taxon>Planctomycetia</taxon>
        <taxon>Pirellulales</taxon>
        <taxon>Pirellulaceae</taxon>
        <taxon>Blastopirellula</taxon>
    </lineage>
</organism>
<dbReference type="RefSeq" id="WP_105336528.1">
    <property type="nucleotide sequence ID" value="NZ_PUHZ01000016.1"/>
</dbReference>
<proteinExistence type="predicted"/>
<dbReference type="Proteomes" id="UP000237819">
    <property type="component" value="Unassembled WGS sequence"/>
</dbReference>
<dbReference type="AlphaFoldDB" id="A0A2S8GL08"/>